<name>A0ABT8QPQ9_9FIRM</name>
<comment type="caution">
    <text evidence="1">The sequence shown here is derived from an EMBL/GenBank/DDBJ whole genome shotgun (WGS) entry which is preliminary data.</text>
</comment>
<accession>A0ABT8QPQ9</accession>
<evidence type="ECO:0000313" key="2">
    <source>
        <dbReference type="Proteomes" id="UP001176021"/>
    </source>
</evidence>
<evidence type="ECO:0000313" key="1">
    <source>
        <dbReference type="EMBL" id="MDO0822600.1"/>
    </source>
</evidence>
<protein>
    <submittedName>
        <fullName evidence="1">Uncharacterized protein</fullName>
    </submittedName>
</protein>
<dbReference type="EMBL" id="JAMJEV010000005">
    <property type="protein sequence ID" value="MDO0822600.1"/>
    <property type="molecule type" value="Genomic_DNA"/>
</dbReference>
<keyword evidence="2" id="KW-1185">Reference proteome</keyword>
<dbReference type="Proteomes" id="UP001176021">
    <property type="component" value="Unassembled WGS sequence"/>
</dbReference>
<proteinExistence type="predicted"/>
<gene>
    <name evidence="1" type="ORF">M8H41_07000</name>
</gene>
<sequence length="77" mass="8484">MLPVPSEARLRILKLGLANPTPFFPFRQPESQDFSDLISNSDFEQSRKGDVGKHLCPNREAKWCTGAPFDPGAQPAG</sequence>
<reference evidence="1" key="1">
    <citation type="submission" date="2022-05" db="EMBL/GenBank/DDBJ databases">
        <title>Expanded diversity of anoxic marine methylotrophy in a Black Sea sulfate reducing microorganism.</title>
        <authorList>
            <person name="Fischer P.Q."/>
            <person name="Stams A.J.M."/>
            <person name="Villanueva L."/>
            <person name="Sousa D.Z."/>
        </authorList>
    </citation>
    <scope>NUCLEOTIDE SEQUENCE</scope>
    <source>
        <strain evidence="1">P130</strain>
    </source>
</reference>
<organism evidence="1 2">
    <name type="scientific">Desulfosporosinus nitroreducens</name>
    <dbReference type="NCBI Taxonomy" id="2018668"/>
    <lineage>
        <taxon>Bacteria</taxon>
        <taxon>Bacillati</taxon>
        <taxon>Bacillota</taxon>
        <taxon>Clostridia</taxon>
        <taxon>Eubacteriales</taxon>
        <taxon>Desulfitobacteriaceae</taxon>
        <taxon>Desulfosporosinus</taxon>
    </lineage>
</organism>
<dbReference type="RefSeq" id="WP_252472356.1">
    <property type="nucleotide sequence ID" value="NZ_JAMHFY010000027.1"/>
</dbReference>